<dbReference type="PROSITE" id="PS51447">
    <property type="entry name" value="FDX_ACB"/>
    <property type="match status" value="1"/>
</dbReference>
<evidence type="ECO:0000256" key="12">
    <source>
        <dbReference type="ARBA" id="ARBA00022917"/>
    </source>
</evidence>
<proteinExistence type="inferred from homology"/>
<dbReference type="SUPFAM" id="SSF55681">
    <property type="entry name" value="Class II aaRS and biotin synthetases"/>
    <property type="match status" value="1"/>
</dbReference>
<dbReference type="SMART" id="SM00896">
    <property type="entry name" value="FDX-ACB"/>
    <property type="match status" value="1"/>
</dbReference>
<comment type="subcellular location">
    <subcellularLocation>
        <location evidence="1 15">Cytoplasm</location>
    </subcellularLocation>
</comment>
<evidence type="ECO:0000256" key="3">
    <source>
        <dbReference type="ARBA" id="ARBA00011209"/>
    </source>
</evidence>
<evidence type="ECO:0000256" key="14">
    <source>
        <dbReference type="ARBA" id="ARBA00049255"/>
    </source>
</evidence>
<dbReference type="Gene3D" id="3.30.930.10">
    <property type="entry name" value="Bira Bifunctional Protein, Domain 2"/>
    <property type="match status" value="1"/>
</dbReference>
<organism evidence="20 21">
    <name type="scientific">Massiliimalia timonensis</name>
    <dbReference type="NCBI Taxonomy" id="1987501"/>
    <lineage>
        <taxon>Bacteria</taxon>
        <taxon>Bacillati</taxon>
        <taxon>Bacillota</taxon>
        <taxon>Clostridia</taxon>
        <taxon>Eubacteriales</taxon>
        <taxon>Oscillospiraceae</taxon>
        <taxon>Massiliimalia</taxon>
    </lineage>
</organism>
<dbReference type="GO" id="GO:0006432">
    <property type="term" value="P:phenylalanyl-tRNA aminoacylation"/>
    <property type="evidence" value="ECO:0007669"/>
    <property type="project" value="UniProtKB-UniRule"/>
</dbReference>
<comment type="caution">
    <text evidence="20">The sequence shown here is derived from an EMBL/GenBank/DDBJ whole genome shotgun (WGS) entry which is preliminary data.</text>
</comment>
<dbReference type="Gene3D" id="3.30.70.380">
    <property type="entry name" value="Ferrodoxin-fold anticodon-binding domain"/>
    <property type="match status" value="1"/>
</dbReference>
<dbReference type="HAMAP" id="MF_00283">
    <property type="entry name" value="Phe_tRNA_synth_beta1"/>
    <property type="match status" value="1"/>
</dbReference>
<dbReference type="PANTHER" id="PTHR10947:SF0">
    <property type="entry name" value="PHENYLALANINE--TRNA LIGASE BETA SUBUNIT"/>
    <property type="match status" value="1"/>
</dbReference>
<dbReference type="PROSITE" id="PS51483">
    <property type="entry name" value="B5"/>
    <property type="match status" value="1"/>
</dbReference>
<dbReference type="InterPro" id="IPR004532">
    <property type="entry name" value="Phe-tRNA-ligase_IIc_bsu_bact"/>
</dbReference>
<evidence type="ECO:0000256" key="1">
    <source>
        <dbReference type="ARBA" id="ARBA00004496"/>
    </source>
</evidence>
<keyword evidence="9 15" id="KW-0067">ATP-binding</keyword>
<dbReference type="InterPro" id="IPR045060">
    <property type="entry name" value="Phe-tRNA-ligase_IIc_bsu"/>
</dbReference>
<keyword evidence="13 15" id="KW-0030">Aminoacyl-tRNA synthetase</keyword>
<dbReference type="Pfam" id="PF03484">
    <property type="entry name" value="B5"/>
    <property type="match status" value="1"/>
</dbReference>
<dbReference type="Pfam" id="PF17759">
    <property type="entry name" value="tRNA_synthFbeta"/>
    <property type="match status" value="1"/>
</dbReference>
<sequence length="793" mass="87365">MNLSMKWLSDYVDITATPREYAEALTMSGSKVEGYEIEGSEIENVVVGKVLSIDKHPDADKLVICQVEVGQASPVQIVTGATNVTVGALVPVCLDGAVLPGGKKIKKGKLRGVLSEGMLCSLGELGLTVNDFPYAIEDGIFLIEENCEVGQDIQSAIALNDTSVEFEITSNRPDCLSVIGLARETAATFDVPLRLHTPQVKGSNDGDDIKNYLKVAVEATDLCPRYTAKVVKDVKIEPSPLWMRERLRASGVRPINNLVDITNYVMLEYGQPMHAFDLRYVAGNEIVVRRAKNGETMMTLDGVDRTFTEDMLIISDAEKPVAVAGVMGGEYSGIMEDTKTVVFESANFLGNSVRRTAKKLGMRTDASARYEKGISPLSTMECVERACELVEMLGAGTVVDGVIDVDHSDKTPKTVKLEPDWINRFLGISLSRDEMVKTLEALGFTMDGDQIVVPYFRIDIEHKADIAEEIARIYGYNKIPTTAPTGTARGVITPRQKFERTINETMLSLGCYEIMTYSFISPKYYDNILLPADSELRDSVTIMNPLGEDTSIMRTTTIPSMMEIVSRNYNNRNPYLWAYEIGMEYIPAEDKDLPDENPMLTIGLYGNDADFYTLKGMVETVLDRIGTAEVDVDPCTDDPTFHPGRCAVLSKDGGKIGVLGEISPRVCQNYDVGAKVYVAKLDVNALFEISDSEKTYRPLPKYPATSRDLSLICDDELPIVQIERAIKGAVGKILEKVELFDVYRGAQVEKDKKSVSYSIVMRSDQGTLTDEEADGAVKRVLKALDKIGVSLRQ</sequence>
<feature type="binding site" evidence="15">
    <location>
        <position position="465"/>
    </location>
    <ligand>
        <name>Mg(2+)</name>
        <dbReference type="ChEBI" id="CHEBI:18420"/>
        <note>shared with alpha subunit</note>
    </ligand>
</feature>
<dbReference type="Pfam" id="PF03147">
    <property type="entry name" value="FDX-ACB"/>
    <property type="match status" value="1"/>
</dbReference>
<dbReference type="InterPro" id="IPR036690">
    <property type="entry name" value="Fdx_antiC-bd_sf"/>
</dbReference>
<dbReference type="FunFam" id="2.40.50.140:FF:000045">
    <property type="entry name" value="Phenylalanine--tRNA ligase beta subunit"/>
    <property type="match status" value="1"/>
</dbReference>
<dbReference type="InterPro" id="IPR033714">
    <property type="entry name" value="tRNA_bind_bactPheRS"/>
</dbReference>
<keyword evidence="8 15" id="KW-0547">Nucleotide-binding</keyword>
<evidence type="ECO:0000256" key="13">
    <source>
        <dbReference type="ARBA" id="ARBA00023146"/>
    </source>
</evidence>
<dbReference type="SMART" id="SM00873">
    <property type="entry name" value="B3_4"/>
    <property type="match status" value="1"/>
</dbReference>
<evidence type="ECO:0000256" key="6">
    <source>
        <dbReference type="ARBA" id="ARBA00022598"/>
    </source>
</evidence>
<dbReference type="GO" id="GO:0000287">
    <property type="term" value="F:magnesium ion binding"/>
    <property type="evidence" value="ECO:0007669"/>
    <property type="project" value="UniProtKB-UniRule"/>
</dbReference>
<comment type="catalytic activity">
    <reaction evidence="14 15">
        <text>tRNA(Phe) + L-phenylalanine + ATP = L-phenylalanyl-tRNA(Phe) + AMP + diphosphate + H(+)</text>
        <dbReference type="Rhea" id="RHEA:19413"/>
        <dbReference type="Rhea" id="RHEA-COMP:9668"/>
        <dbReference type="Rhea" id="RHEA-COMP:9699"/>
        <dbReference type="ChEBI" id="CHEBI:15378"/>
        <dbReference type="ChEBI" id="CHEBI:30616"/>
        <dbReference type="ChEBI" id="CHEBI:33019"/>
        <dbReference type="ChEBI" id="CHEBI:58095"/>
        <dbReference type="ChEBI" id="CHEBI:78442"/>
        <dbReference type="ChEBI" id="CHEBI:78531"/>
        <dbReference type="ChEBI" id="CHEBI:456215"/>
        <dbReference type="EC" id="6.1.1.20"/>
    </reaction>
</comment>
<dbReference type="FunFam" id="3.50.40.10:FF:000001">
    <property type="entry name" value="Phenylalanine--tRNA ligase beta subunit"/>
    <property type="match status" value="1"/>
</dbReference>
<dbReference type="Gene3D" id="3.30.56.10">
    <property type="match status" value="2"/>
</dbReference>
<dbReference type="InterPro" id="IPR005146">
    <property type="entry name" value="B3/B4_tRNA-bd"/>
</dbReference>
<evidence type="ECO:0000256" key="8">
    <source>
        <dbReference type="ARBA" id="ARBA00022741"/>
    </source>
</evidence>
<dbReference type="SUPFAM" id="SSF46955">
    <property type="entry name" value="Putative DNA-binding domain"/>
    <property type="match status" value="1"/>
</dbReference>
<evidence type="ECO:0000256" key="10">
    <source>
        <dbReference type="ARBA" id="ARBA00022842"/>
    </source>
</evidence>
<dbReference type="InterPro" id="IPR002547">
    <property type="entry name" value="tRNA-bd_dom"/>
</dbReference>
<dbReference type="InterPro" id="IPR020825">
    <property type="entry name" value="Phe-tRNA_synthase-like_B3/B4"/>
</dbReference>
<evidence type="ECO:0000256" key="15">
    <source>
        <dbReference type="HAMAP-Rule" id="MF_00283"/>
    </source>
</evidence>
<dbReference type="InterPro" id="IPR005147">
    <property type="entry name" value="tRNA_synthase_B5-dom"/>
</dbReference>
<dbReference type="NCBIfam" id="NF045760">
    <property type="entry name" value="YtpR"/>
    <property type="match status" value="1"/>
</dbReference>
<feature type="domain" description="TRNA-binding" evidence="17">
    <location>
        <begin position="39"/>
        <end position="154"/>
    </location>
</feature>
<comment type="similarity">
    <text evidence="2 15">Belongs to the phenylalanyl-tRNA synthetase beta subunit family. Type 1 subfamily.</text>
</comment>
<comment type="subunit">
    <text evidence="3 15">Tetramer of two alpha and two beta subunits.</text>
</comment>
<evidence type="ECO:0000256" key="4">
    <source>
        <dbReference type="ARBA" id="ARBA00022490"/>
    </source>
</evidence>
<dbReference type="EC" id="6.1.1.20" evidence="15"/>
<accession>A0A8J6P5Y2</accession>
<dbReference type="PANTHER" id="PTHR10947">
    <property type="entry name" value="PHENYLALANYL-TRNA SYNTHETASE BETA CHAIN AND LEUCINE-RICH REPEAT-CONTAINING PROTEIN 47"/>
    <property type="match status" value="1"/>
</dbReference>
<feature type="domain" description="B5" evidence="19">
    <location>
        <begin position="410"/>
        <end position="481"/>
    </location>
</feature>
<dbReference type="GO" id="GO:0140096">
    <property type="term" value="F:catalytic activity, acting on a protein"/>
    <property type="evidence" value="ECO:0007669"/>
    <property type="project" value="UniProtKB-ARBA"/>
</dbReference>
<evidence type="ECO:0000259" key="18">
    <source>
        <dbReference type="PROSITE" id="PS51447"/>
    </source>
</evidence>
<evidence type="ECO:0000256" key="9">
    <source>
        <dbReference type="ARBA" id="ARBA00022840"/>
    </source>
</evidence>
<feature type="binding site" evidence="15">
    <location>
        <position position="468"/>
    </location>
    <ligand>
        <name>Mg(2+)</name>
        <dbReference type="ChEBI" id="CHEBI:18420"/>
        <note>shared with alpha subunit</note>
    </ligand>
</feature>
<dbReference type="RefSeq" id="WP_187536208.1">
    <property type="nucleotide sequence ID" value="NZ_JACRTL010000001.1"/>
</dbReference>
<dbReference type="GO" id="GO:0005524">
    <property type="term" value="F:ATP binding"/>
    <property type="evidence" value="ECO:0007669"/>
    <property type="project" value="UniProtKB-UniRule"/>
</dbReference>
<dbReference type="CDD" id="cd00769">
    <property type="entry name" value="PheRS_beta_core"/>
    <property type="match status" value="1"/>
</dbReference>
<dbReference type="InterPro" id="IPR041616">
    <property type="entry name" value="PheRS_beta_core"/>
</dbReference>
<evidence type="ECO:0000259" key="17">
    <source>
        <dbReference type="PROSITE" id="PS50886"/>
    </source>
</evidence>
<keyword evidence="5 16" id="KW-0820">tRNA-binding</keyword>
<dbReference type="GO" id="GO:0016740">
    <property type="term" value="F:transferase activity"/>
    <property type="evidence" value="ECO:0007669"/>
    <property type="project" value="UniProtKB-ARBA"/>
</dbReference>
<dbReference type="SUPFAM" id="SSF56037">
    <property type="entry name" value="PheT/TilS domain"/>
    <property type="match status" value="1"/>
</dbReference>
<evidence type="ECO:0000256" key="16">
    <source>
        <dbReference type="PROSITE-ProRule" id="PRU00209"/>
    </source>
</evidence>
<evidence type="ECO:0000313" key="20">
    <source>
        <dbReference type="EMBL" id="MBC8610034.1"/>
    </source>
</evidence>
<dbReference type="CDD" id="cd02796">
    <property type="entry name" value="tRNA_bind_bactPheRS"/>
    <property type="match status" value="1"/>
</dbReference>
<dbReference type="PROSITE" id="PS50886">
    <property type="entry name" value="TRBD"/>
    <property type="match status" value="1"/>
</dbReference>
<dbReference type="InterPro" id="IPR005121">
    <property type="entry name" value="Fdx_antiC-bd"/>
</dbReference>
<dbReference type="AlphaFoldDB" id="A0A8J6P5Y2"/>
<evidence type="ECO:0000259" key="19">
    <source>
        <dbReference type="PROSITE" id="PS51483"/>
    </source>
</evidence>
<dbReference type="Gene3D" id="3.50.40.10">
    <property type="entry name" value="Phenylalanyl-trna Synthetase, Chain B, domain 3"/>
    <property type="match status" value="1"/>
</dbReference>
<dbReference type="Gene3D" id="2.40.50.140">
    <property type="entry name" value="Nucleic acid-binding proteins"/>
    <property type="match status" value="1"/>
</dbReference>
<feature type="domain" description="FDX-ACB" evidence="18">
    <location>
        <begin position="700"/>
        <end position="792"/>
    </location>
</feature>
<keyword evidence="6 15" id="KW-0436">Ligase</keyword>
<dbReference type="SUPFAM" id="SSF54991">
    <property type="entry name" value="Anticodon-binding domain of PheRS"/>
    <property type="match status" value="1"/>
</dbReference>
<feature type="binding site" evidence="15">
    <location>
        <position position="469"/>
    </location>
    <ligand>
        <name>Mg(2+)</name>
        <dbReference type="ChEBI" id="CHEBI:18420"/>
        <note>shared with alpha subunit</note>
    </ligand>
</feature>
<gene>
    <name evidence="15" type="primary">pheT</name>
    <name evidence="20" type="ORF">H8702_02715</name>
</gene>
<dbReference type="GO" id="GO:0004826">
    <property type="term" value="F:phenylalanine-tRNA ligase activity"/>
    <property type="evidence" value="ECO:0007669"/>
    <property type="project" value="UniProtKB-UniRule"/>
</dbReference>
<evidence type="ECO:0000256" key="2">
    <source>
        <dbReference type="ARBA" id="ARBA00008653"/>
    </source>
</evidence>
<dbReference type="FunFam" id="3.30.70.380:FF:000001">
    <property type="entry name" value="Phenylalanine--tRNA ligase beta subunit"/>
    <property type="match status" value="1"/>
</dbReference>
<dbReference type="SMART" id="SM00874">
    <property type="entry name" value="B5"/>
    <property type="match status" value="1"/>
</dbReference>
<protein>
    <recommendedName>
        <fullName evidence="15">Phenylalanine--tRNA ligase beta subunit</fullName>
        <ecNumber evidence="15">6.1.1.20</ecNumber>
    </recommendedName>
    <alternativeName>
        <fullName evidence="15">Phenylalanyl-tRNA synthetase beta subunit</fullName>
        <shortName evidence="15">PheRS</shortName>
    </alternativeName>
</protein>
<feature type="binding site" evidence="15">
    <location>
        <position position="459"/>
    </location>
    <ligand>
        <name>Mg(2+)</name>
        <dbReference type="ChEBI" id="CHEBI:18420"/>
        <note>shared with alpha subunit</note>
    </ligand>
</feature>
<dbReference type="InterPro" id="IPR009061">
    <property type="entry name" value="DNA-bd_dom_put_sf"/>
</dbReference>
<evidence type="ECO:0000256" key="11">
    <source>
        <dbReference type="ARBA" id="ARBA00022884"/>
    </source>
</evidence>
<keyword evidence="4 15" id="KW-0963">Cytoplasm</keyword>
<keyword evidence="12 15" id="KW-0648">Protein biosynthesis</keyword>
<dbReference type="Proteomes" id="UP000632659">
    <property type="component" value="Unassembled WGS sequence"/>
</dbReference>
<dbReference type="EMBL" id="JACRTL010000001">
    <property type="protein sequence ID" value="MBC8610034.1"/>
    <property type="molecule type" value="Genomic_DNA"/>
</dbReference>
<dbReference type="InterPro" id="IPR045864">
    <property type="entry name" value="aa-tRNA-synth_II/BPL/LPL"/>
</dbReference>
<dbReference type="Pfam" id="PF03483">
    <property type="entry name" value="B3_4"/>
    <property type="match status" value="1"/>
</dbReference>
<dbReference type="GO" id="GO:0009328">
    <property type="term" value="C:phenylalanine-tRNA ligase complex"/>
    <property type="evidence" value="ECO:0007669"/>
    <property type="project" value="TreeGrafter"/>
</dbReference>
<evidence type="ECO:0000313" key="21">
    <source>
        <dbReference type="Proteomes" id="UP000632659"/>
    </source>
</evidence>
<evidence type="ECO:0000256" key="5">
    <source>
        <dbReference type="ARBA" id="ARBA00022555"/>
    </source>
</evidence>
<comment type="cofactor">
    <cofactor evidence="15">
        <name>Mg(2+)</name>
        <dbReference type="ChEBI" id="CHEBI:18420"/>
    </cofactor>
    <text evidence="15">Binds 2 magnesium ions per tetramer.</text>
</comment>
<dbReference type="GO" id="GO:0000049">
    <property type="term" value="F:tRNA binding"/>
    <property type="evidence" value="ECO:0007669"/>
    <property type="project" value="UniProtKB-UniRule"/>
</dbReference>
<keyword evidence="10 15" id="KW-0460">Magnesium</keyword>
<dbReference type="InterPro" id="IPR012340">
    <property type="entry name" value="NA-bd_OB-fold"/>
</dbReference>
<keyword evidence="11 16" id="KW-0694">RNA-binding</keyword>
<dbReference type="Pfam" id="PF01588">
    <property type="entry name" value="tRNA_bind"/>
    <property type="match status" value="1"/>
</dbReference>
<dbReference type="NCBIfam" id="TIGR00472">
    <property type="entry name" value="pheT_bact"/>
    <property type="match status" value="1"/>
</dbReference>
<keyword evidence="21" id="KW-1185">Reference proteome</keyword>
<dbReference type="SUPFAM" id="SSF50249">
    <property type="entry name" value="Nucleic acid-binding proteins"/>
    <property type="match status" value="1"/>
</dbReference>
<reference evidence="20" key="1">
    <citation type="submission" date="2020-08" db="EMBL/GenBank/DDBJ databases">
        <title>Genome public.</title>
        <authorList>
            <person name="Liu C."/>
            <person name="Sun Q."/>
        </authorList>
    </citation>
    <scope>NUCLEOTIDE SEQUENCE</scope>
    <source>
        <strain evidence="20">NSJ-15</strain>
    </source>
</reference>
<name>A0A8J6P5Y2_9FIRM</name>
<keyword evidence="7 15" id="KW-0479">Metal-binding</keyword>
<evidence type="ECO:0000256" key="7">
    <source>
        <dbReference type="ARBA" id="ARBA00022723"/>
    </source>
</evidence>